<evidence type="ECO:0000256" key="1">
    <source>
        <dbReference type="SAM" id="MobiDB-lite"/>
    </source>
</evidence>
<feature type="region of interest" description="Disordered" evidence="1">
    <location>
        <begin position="110"/>
        <end position="130"/>
    </location>
</feature>
<accession>A0A9N8ESK5</accession>
<reference evidence="2" key="1">
    <citation type="submission" date="2020-06" db="EMBL/GenBank/DDBJ databases">
        <authorList>
            <consortium name="Plant Systems Biology data submission"/>
        </authorList>
    </citation>
    <scope>NUCLEOTIDE SEQUENCE</scope>
    <source>
        <strain evidence="2">D6</strain>
    </source>
</reference>
<evidence type="ECO:0000313" key="2">
    <source>
        <dbReference type="EMBL" id="CAB9525294.1"/>
    </source>
</evidence>
<protein>
    <submittedName>
        <fullName evidence="2">Uncharacterized protein</fullName>
    </submittedName>
</protein>
<comment type="caution">
    <text evidence="2">The sequence shown here is derived from an EMBL/GenBank/DDBJ whole genome shotgun (WGS) entry which is preliminary data.</text>
</comment>
<sequence>MDMLFYSQDDQDNMMEDAEMVATGWMSQEDTVRGLERFFPKGRLFTEERRHILISAVLEEQQRLQEECDVFDMDQQKVLAKSLGNYRPIAKTWPINEPTKMNWRVCHNKQQNSKNNKHHLGCSLECPPSS</sequence>
<dbReference type="AlphaFoldDB" id="A0A9N8ESK5"/>
<proteinExistence type="predicted"/>
<evidence type="ECO:0000313" key="3">
    <source>
        <dbReference type="Proteomes" id="UP001153069"/>
    </source>
</evidence>
<name>A0A9N8ESK5_9STRA</name>
<dbReference type="EMBL" id="CAICTM010001654">
    <property type="protein sequence ID" value="CAB9525294.1"/>
    <property type="molecule type" value="Genomic_DNA"/>
</dbReference>
<gene>
    <name evidence="2" type="ORF">SEMRO_1656_G289040.1</name>
</gene>
<dbReference type="Proteomes" id="UP001153069">
    <property type="component" value="Unassembled WGS sequence"/>
</dbReference>
<keyword evidence="3" id="KW-1185">Reference proteome</keyword>
<organism evidence="2 3">
    <name type="scientific">Seminavis robusta</name>
    <dbReference type="NCBI Taxonomy" id="568900"/>
    <lineage>
        <taxon>Eukaryota</taxon>
        <taxon>Sar</taxon>
        <taxon>Stramenopiles</taxon>
        <taxon>Ochrophyta</taxon>
        <taxon>Bacillariophyta</taxon>
        <taxon>Bacillariophyceae</taxon>
        <taxon>Bacillariophycidae</taxon>
        <taxon>Naviculales</taxon>
        <taxon>Naviculaceae</taxon>
        <taxon>Seminavis</taxon>
    </lineage>
</organism>